<reference evidence="1 2" key="1">
    <citation type="journal article" date="2016" name="PLoS ONE">
        <title>Sequence Assembly of Yarrowia lipolytica Strain W29/CLIB89 Shows Transposable Element Diversity.</title>
        <authorList>
            <person name="Magnan C."/>
            <person name="Yu J."/>
            <person name="Chang I."/>
            <person name="Jahn E."/>
            <person name="Kanomata Y."/>
            <person name="Wu J."/>
            <person name="Zeller M."/>
            <person name="Oakes M."/>
            <person name="Baldi P."/>
            <person name="Sandmeyer S."/>
        </authorList>
    </citation>
    <scope>NUCLEOTIDE SEQUENCE [LARGE SCALE GENOMIC DNA]</scope>
    <source>
        <strain evidence="2">CLIB89(W29)</strain>
    </source>
</reference>
<dbReference type="Proteomes" id="UP000182444">
    <property type="component" value="Chromosome 1C"/>
</dbReference>
<organism evidence="1 2">
    <name type="scientific">Yarrowia lipolytica</name>
    <name type="common">Candida lipolytica</name>
    <dbReference type="NCBI Taxonomy" id="4952"/>
    <lineage>
        <taxon>Eukaryota</taxon>
        <taxon>Fungi</taxon>
        <taxon>Dikarya</taxon>
        <taxon>Ascomycota</taxon>
        <taxon>Saccharomycotina</taxon>
        <taxon>Dipodascomycetes</taxon>
        <taxon>Dipodascales</taxon>
        <taxon>Dipodascales incertae sedis</taxon>
        <taxon>Yarrowia</taxon>
    </lineage>
</organism>
<dbReference type="VEuPathDB" id="FungiDB:YALI1_C00167g"/>
<dbReference type="AlphaFoldDB" id="A0A1D8N928"/>
<dbReference type="EMBL" id="CP017555">
    <property type="protein sequence ID" value="AOW02130.1"/>
    <property type="molecule type" value="Genomic_DNA"/>
</dbReference>
<name>A0A1D8N928_YARLL</name>
<accession>A0A1D8N928</accession>
<evidence type="ECO:0000313" key="2">
    <source>
        <dbReference type="Proteomes" id="UP000182444"/>
    </source>
</evidence>
<evidence type="ECO:0000313" key="1">
    <source>
        <dbReference type="EMBL" id="AOW02130.1"/>
    </source>
</evidence>
<dbReference type="RefSeq" id="XP_068138259.1">
    <property type="nucleotide sequence ID" value="XM_068282158.1"/>
</dbReference>
<sequence length="115" mass="12637">MNDDTGMRALHAPFTGYTSATCHLARLLRTISGNVTHDTLTRLSNAYITQILCNDTAHNLPRFALTGCFTLSEKRLHESTRSGRAMPLMKNRGLPGCFRFACLLAPMGPTVEEAP</sequence>
<proteinExistence type="predicted"/>
<dbReference type="GeneID" id="94582800"/>
<gene>
    <name evidence="1" type="ORF">YALI1_C00167g</name>
</gene>
<protein>
    <submittedName>
        <fullName evidence="1">Uncharacterized protein</fullName>
    </submittedName>
</protein>